<sequence length="186" mass="22664">MADITDVYVRIKYKKNGKIYEDDLLEDIDMYDALSDMEYNGIYYEIDDKLIMRAYGRNYYALCFENESELKDYLFEISKEKGIENIYYIYCEYSYIMEVIRYGIINIDIVNKKVTIDIEKEEKYIEIFEKIAKKSYPKLLENYEKYIDDELEDEEVEEYEDKMDEIMGEYSLKEFEKFLDKAKLKN</sequence>
<dbReference type="EMBL" id="CP024699">
    <property type="protein sequence ID" value="ATV60105.1"/>
    <property type="molecule type" value="Genomic_DNA"/>
</dbReference>
<accession>A0A2D3NXE0</accession>
<protein>
    <submittedName>
        <fullName evidence="1">Uncharacterized protein</fullName>
    </submittedName>
</protein>
<organism evidence="1 2">
    <name type="scientific">Fusobacterium pseudoperiodonticum</name>
    <dbReference type="NCBI Taxonomy" id="2663009"/>
    <lineage>
        <taxon>Bacteria</taxon>
        <taxon>Fusobacteriati</taxon>
        <taxon>Fusobacteriota</taxon>
        <taxon>Fusobacteriia</taxon>
        <taxon>Fusobacteriales</taxon>
        <taxon>Fusobacteriaceae</taxon>
        <taxon>Fusobacterium</taxon>
    </lineage>
</organism>
<dbReference type="RefSeq" id="WP_100025368.1">
    <property type="nucleotide sequence ID" value="NZ_CP024699.1"/>
</dbReference>
<evidence type="ECO:0000313" key="1">
    <source>
        <dbReference type="EMBL" id="ATV60105.1"/>
    </source>
</evidence>
<evidence type="ECO:0000313" key="2">
    <source>
        <dbReference type="Proteomes" id="UP000230056"/>
    </source>
</evidence>
<proteinExistence type="predicted"/>
<name>A0A2D3NXE0_9FUSO</name>
<reference evidence="1 2" key="1">
    <citation type="submission" date="2017-11" db="EMBL/GenBank/DDBJ databases">
        <title>Genome sequencing of Fusobacterium periodonticum KCOM 1261.</title>
        <authorList>
            <person name="Kook J.-K."/>
            <person name="Park S.-N."/>
            <person name="Lim Y.K."/>
        </authorList>
    </citation>
    <scope>NUCLEOTIDE SEQUENCE [LARGE SCALE GENOMIC DNA]</scope>
    <source>
        <strain evidence="1 2">KCOM 1261</strain>
    </source>
</reference>
<dbReference type="AlphaFoldDB" id="A0A2D3NXE0"/>
<dbReference type="Proteomes" id="UP000230056">
    <property type="component" value="Chromosome"/>
</dbReference>
<gene>
    <name evidence="1" type="ORF">CTM72_10520</name>
</gene>